<feature type="region of interest" description="Disordered" evidence="1">
    <location>
        <begin position="185"/>
        <end position="210"/>
    </location>
</feature>
<accession>A0AA86T235</accession>
<name>A0AA86T235_9BACT</name>
<dbReference type="Proteomes" id="UP001179121">
    <property type="component" value="Chromosome"/>
</dbReference>
<keyword evidence="2" id="KW-0812">Transmembrane</keyword>
<reference evidence="3" key="1">
    <citation type="submission" date="2022-10" db="EMBL/GenBank/DDBJ databases">
        <authorList>
            <person name="Koch H."/>
        </authorList>
    </citation>
    <scope>NUCLEOTIDE SEQUENCE</scope>
    <source>
        <strain evidence="3">DNF</strain>
    </source>
</reference>
<evidence type="ECO:0000313" key="3">
    <source>
        <dbReference type="EMBL" id="CAI4030529.1"/>
    </source>
</evidence>
<dbReference type="KEGG" id="nti:DNFV4_00957"/>
<sequence>MNKRLATGLGVLGMMVWLSLFAAGLLLDSKPYRKAIEGALKANQPVSAEHVLLAALLFTPTNVALLSVLAGFLGGCASVLNDRNLLQHEMQQAQAGGDAARASRLERRIRFMGESPIVSMMRGFVVYLAIISGIFLVISNPFENPTMDQFIRLAGLFSVVAFMMGYDPTRFEELLEKLSSVGQKAQPRNPWRSSENGTARFGARRTATAW</sequence>
<keyword evidence="2" id="KW-1133">Transmembrane helix</keyword>
<evidence type="ECO:0000256" key="1">
    <source>
        <dbReference type="SAM" id="MobiDB-lite"/>
    </source>
</evidence>
<evidence type="ECO:0000313" key="4">
    <source>
        <dbReference type="Proteomes" id="UP001179121"/>
    </source>
</evidence>
<keyword evidence="2" id="KW-0472">Membrane</keyword>
<proteinExistence type="predicted"/>
<protein>
    <submittedName>
        <fullName evidence="3">Uncharacterized protein</fullName>
    </submittedName>
</protein>
<dbReference type="AlphaFoldDB" id="A0AA86T235"/>
<feature type="transmembrane region" description="Helical" evidence="2">
    <location>
        <begin position="117"/>
        <end position="138"/>
    </location>
</feature>
<evidence type="ECO:0000256" key="2">
    <source>
        <dbReference type="SAM" id="Phobius"/>
    </source>
</evidence>
<dbReference type="RefSeq" id="WP_289267513.1">
    <property type="nucleotide sequence ID" value="NZ_OX365700.1"/>
</dbReference>
<organism evidence="3 4">
    <name type="scientific">Nitrospira tepida</name>
    <dbReference type="NCBI Taxonomy" id="2973512"/>
    <lineage>
        <taxon>Bacteria</taxon>
        <taxon>Pseudomonadati</taxon>
        <taxon>Nitrospirota</taxon>
        <taxon>Nitrospiria</taxon>
        <taxon>Nitrospirales</taxon>
        <taxon>Nitrospiraceae</taxon>
        <taxon>Nitrospira</taxon>
    </lineage>
</organism>
<keyword evidence="4" id="KW-1185">Reference proteome</keyword>
<feature type="transmembrane region" description="Helical" evidence="2">
    <location>
        <begin position="51"/>
        <end position="80"/>
    </location>
</feature>
<dbReference type="EMBL" id="OX365700">
    <property type="protein sequence ID" value="CAI4030529.1"/>
    <property type="molecule type" value="Genomic_DNA"/>
</dbReference>
<feature type="transmembrane region" description="Helical" evidence="2">
    <location>
        <begin position="150"/>
        <end position="166"/>
    </location>
</feature>
<feature type="compositionally biased region" description="Low complexity" evidence="1">
    <location>
        <begin position="197"/>
        <end position="210"/>
    </location>
</feature>
<gene>
    <name evidence="3" type="ORF">DNFV4_00957</name>
</gene>